<evidence type="ECO:0000313" key="2">
    <source>
        <dbReference type="Proteomes" id="UP000051162"/>
    </source>
</evidence>
<dbReference type="EMBL" id="AZDT01000028">
    <property type="protein sequence ID" value="KRK75917.1"/>
    <property type="molecule type" value="Genomic_DNA"/>
</dbReference>
<evidence type="ECO:0000313" key="1">
    <source>
        <dbReference type="EMBL" id="KRK75917.1"/>
    </source>
</evidence>
<dbReference type="GeneID" id="84783822"/>
<sequence>MTQPKKQLTPEQLKRVAKISKWMKTLNHQQVADVMRATDKPVTHKAPHQPKA</sequence>
<dbReference type="AlphaFoldDB" id="A0A0R1JXE7"/>
<gene>
    <name evidence="1" type="ORF">FD30_GL001731</name>
</gene>
<dbReference type="OrthoDB" id="9976597at2"/>
<keyword evidence="2" id="KW-1185">Reference proteome</keyword>
<name>A0A0R1JXE7_9LACO</name>
<dbReference type="PATRIC" id="fig|1423773.3.peg.1776"/>
<reference evidence="1 2" key="1">
    <citation type="journal article" date="2015" name="Genome Announc.">
        <title>Expanding the biotechnology potential of lactobacilli through comparative genomics of 213 strains and associated genera.</title>
        <authorList>
            <person name="Sun Z."/>
            <person name="Harris H.M."/>
            <person name="McCann A."/>
            <person name="Guo C."/>
            <person name="Argimon S."/>
            <person name="Zhang W."/>
            <person name="Yang X."/>
            <person name="Jeffery I.B."/>
            <person name="Cooney J.C."/>
            <person name="Kagawa T.F."/>
            <person name="Liu W."/>
            <person name="Song Y."/>
            <person name="Salvetti E."/>
            <person name="Wrobel A."/>
            <person name="Rasinkangas P."/>
            <person name="Parkhill J."/>
            <person name="Rea M.C."/>
            <person name="O'Sullivan O."/>
            <person name="Ritari J."/>
            <person name="Douillard F.P."/>
            <person name="Paul Ross R."/>
            <person name="Yang R."/>
            <person name="Briner A.E."/>
            <person name="Felis G.E."/>
            <person name="de Vos W.M."/>
            <person name="Barrangou R."/>
            <person name="Klaenhammer T.R."/>
            <person name="Caufield P.W."/>
            <person name="Cui Y."/>
            <person name="Zhang H."/>
            <person name="O'Toole P.W."/>
        </authorList>
    </citation>
    <scope>NUCLEOTIDE SEQUENCE [LARGE SCALE GENOMIC DNA]</scope>
    <source>
        <strain evidence="1 2">DSM 19117</strain>
    </source>
</reference>
<proteinExistence type="predicted"/>
<dbReference type="RefSeq" id="WP_156652550.1">
    <property type="nucleotide sequence ID" value="NZ_AZDT01000028.1"/>
</dbReference>
<organism evidence="1 2">
    <name type="scientific">Levilactobacillus namurensis DSM 19117</name>
    <dbReference type="NCBI Taxonomy" id="1423773"/>
    <lineage>
        <taxon>Bacteria</taxon>
        <taxon>Bacillati</taxon>
        <taxon>Bacillota</taxon>
        <taxon>Bacilli</taxon>
        <taxon>Lactobacillales</taxon>
        <taxon>Lactobacillaceae</taxon>
        <taxon>Levilactobacillus</taxon>
    </lineage>
</organism>
<protein>
    <submittedName>
        <fullName evidence="1">Uncharacterized protein</fullName>
    </submittedName>
</protein>
<dbReference type="Proteomes" id="UP000051162">
    <property type="component" value="Unassembled WGS sequence"/>
</dbReference>
<accession>A0A0R1JXE7</accession>
<comment type="caution">
    <text evidence="1">The sequence shown here is derived from an EMBL/GenBank/DDBJ whole genome shotgun (WGS) entry which is preliminary data.</text>
</comment>